<dbReference type="EMBL" id="JAHRIQ010000055">
    <property type="protein sequence ID" value="MEQ2220052.1"/>
    <property type="molecule type" value="Genomic_DNA"/>
</dbReference>
<organism evidence="1 2">
    <name type="scientific">Ilyodon furcidens</name>
    <name type="common">goldbreast splitfin</name>
    <dbReference type="NCBI Taxonomy" id="33524"/>
    <lineage>
        <taxon>Eukaryota</taxon>
        <taxon>Metazoa</taxon>
        <taxon>Chordata</taxon>
        <taxon>Craniata</taxon>
        <taxon>Vertebrata</taxon>
        <taxon>Euteleostomi</taxon>
        <taxon>Actinopterygii</taxon>
        <taxon>Neopterygii</taxon>
        <taxon>Teleostei</taxon>
        <taxon>Neoteleostei</taxon>
        <taxon>Acanthomorphata</taxon>
        <taxon>Ovalentaria</taxon>
        <taxon>Atherinomorphae</taxon>
        <taxon>Cyprinodontiformes</taxon>
        <taxon>Goodeidae</taxon>
        <taxon>Ilyodon</taxon>
    </lineage>
</organism>
<accession>A0ABV0SHK5</accession>
<gene>
    <name evidence="1" type="ORF">ILYODFUR_001278</name>
</gene>
<evidence type="ECO:0000313" key="1">
    <source>
        <dbReference type="EMBL" id="MEQ2220052.1"/>
    </source>
</evidence>
<sequence length="113" mass="12988">MLGESFSSTGKQKINGVEYGVMLEKSLLQALRQRISFQQQSGPKHTVHLDLKSSFKIELHKTISIQFDPLCLSYYANEDEGKKSDMQSWQRPTPTDNGSRAKCKCIYWPKIIY</sequence>
<comment type="caution">
    <text evidence="1">The sequence shown here is derived from an EMBL/GenBank/DDBJ whole genome shotgun (WGS) entry which is preliminary data.</text>
</comment>
<protein>
    <submittedName>
        <fullName evidence="1">Uncharacterized protein</fullName>
    </submittedName>
</protein>
<reference evidence="1 2" key="1">
    <citation type="submission" date="2021-06" db="EMBL/GenBank/DDBJ databases">
        <authorList>
            <person name="Palmer J.M."/>
        </authorList>
    </citation>
    <scope>NUCLEOTIDE SEQUENCE [LARGE SCALE GENOMIC DNA]</scope>
    <source>
        <strain evidence="2">if_2019</strain>
        <tissue evidence="1">Muscle</tissue>
    </source>
</reference>
<evidence type="ECO:0000313" key="2">
    <source>
        <dbReference type="Proteomes" id="UP001482620"/>
    </source>
</evidence>
<keyword evidence="2" id="KW-1185">Reference proteome</keyword>
<dbReference type="Proteomes" id="UP001482620">
    <property type="component" value="Unassembled WGS sequence"/>
</dbReference>
<name>A0ABV0SHK5_9TELE</name>
<proteinExistence type="predicted"/>